<geneLocation type="plasmid" evidence="1 2">
    <name>pBWB403</name>
</geneLocation>
<evidence type="ECO:0000313" key="1">
    <source>
        <dbReference type="EMBL" id="ABY46826.1"/>
    </source>
</evidence>
<sequence length="134" mass="14796">MFRDLFTKNKASKAMQMPETLKLGEKTVRVRKITPAEYKELMAVIGNLPNMIVQIIQAPEEDRMAYIMSALDVGMDDLVNVTSTLSNIDADYLASGGVGLDEIVEYITQMAKFNGIGKIVKNLASLLPTTNPKE</sequence>
<keyword evidence="1" id="KW-0614">Plasmid</keyword>
<dbReference type="Proteomes" id="UP000002154">
    <property type="component" value="Plasmid pBWB403"/>
</dbReference>
<proteinExistence type="predicted"/>
<protein>
    <submittedName>
        <fullName evidence="1">Uncharacterized protein</fullName>
    </submittedName>
</protein>
<gene>
    <name evidence="1" type="ordered locus">BcerKBAB4_5332</name>
</gene>
<dbReference type="EMBL" id="CP000906">
    <property type="protein sequence ID" value="ABY46826.1"/>
    <property type="molecule type" value="Genomic_DNA"/>
</dbReference>
<dbReference type="HOGENOM" id="CLU_154560_0_0_9"/>
<organism evidence="1 2">
    <name type="scientific">Bacillus mycoides (strain KBAB4)</name>
    <name type="common">Bacillus weihenstephanensis</name>
    <dbReference type="NCBI Taxonomy" id="315730"/>
    <lineage>
        <taxon>Bacteria</taxon>
        <taxon>Bacillati</taxon>
        <taxon>Bacillota</taxon>
        <taxon>Bacilli</taxon>
        <taxon>Bacillales</taxon>
        <taxon>Bacillaceae</taxon>
        <taxon>Bacillus</taxon>
        <taxon>Bacillus cereus group</taxon>
    </lineage>
</organism>
<reference evidence="1 2" key="1">
    <citation type="journal article" date="2008" name="Chem. Biol. Interact.">
        <title>Extending the Bacillus cereus group genomics to putative food-borne pathogens of different toxicity.</title>
        <authorList>
            <person name="Lapidus A."/>
            <person name="Goltsman E."/>
            <person name="Auger S."/>
            <person name="Galleron N."/>
            <person name="Segurens B."/>
            <person name="Dossat C."/>
            <person name="Land M.L."/>
            <person name="Broussolle V."/>
            <person name="Brillard J."/>
            <person name="Guinebretiere M.H."/>
            <person name="Sanchis V."/>
            <person name="Nguen-The C."/>
            <person name="Lereclus D."/>
            <person name="Richardson P."/>
            <person name="Wincker P."/>
            <person name="Weissenbach J."/>
            <person name="Ehrlich S.D."/>
            <person name="Sorokin A."/>
        </authorList>
    </citation>
    <scope>NUCLEOTIDE SEQUENCE [LARGE SCALE GENOMIC DNA]</scope>
    <source>
        <strain evidence="2">KBAB4</strain>
    </source>
</reference>
<dbReference type="RefSeq" id="WP_012260063.1">
    <property type="nucleotide sequence ID" value="NC_010182.1"/>
</dbReference>
<accession>A9VVL1</accession>
<evidence type="ECO:0000313" key="2">
    <source>
        <dbReference type="Proteomes" id="UP000002154"/>
    </source>
</evidence>
<dbReference type="KEGG" id="bwe:BcerKBAB4_5332"/>
<name>A9VVL1_BACMK</name>
<dbReference type="AlphaFoldDB" id="A9VVL1"/>